<dbReference type="OrthoDB" id="9806027at2"/>
<name>A0A0R1ULF8_9LACO</name>
<evidence type="ECO:0000313" key="1">
    <source>
        <dbReference type="EMBL" id="KRL90315.1"/>
    </source>
</evidence>
<sequence>MIKLVACDLDGTLFNSNMEISEENRKAIVAAQNNGIEFLVATGRAPKESKILLKDANIQTGFINLNGALVFDVNNNLIVKHPLPQEKANKLISYLNNAGFYYEILTAEHVYSQDLSQRIANVAHVMVNLNPGMTFKEAVASTASSKSILNITQVNSFDDFYNNFAEEIMKIIVFDSRGPAAFTETKDFIDKLGGLVVSSSSINNIEINFEKAQKGIALLDYAKAKGIEISETAAIGDNLNDISMIRDAGVGVAMGNAVSAIKQIADIETTTNNENGVAKILNKFIAENRHEG</sequence>
<dbReference type="SFLD" id="SFLDS00003">
    <property type="entry name" value="Haloacid_Dehalogenase"/>
    <property type="match status" value="1"/>
</dbReference>
<dbReference type="NCBIfam" id="TIGR01484">
    <property type="entry name" value="HAD-SF-IIB"/>
    <property type="match status" value="1"/>
</dbReference>
<dbReference type="RefSeq" id="WP_057798324.1">
    <property type="nucleotide sequence ID" value="NZ_AZFM01000011.1"/>
</dbReference>
<dbReference type="GO" id="GO:0000287">
    <property type="term" value="F:magnesium ion binding"/>
    <property type="evidence" value="ECO:0007669"/>
    <property type="project" value="TreeGrafter"/>
</dbReference>
<proteinExistence type="predicted"/>
<dbReference type="GO" id="GO:0016791">
    <property type="term" value="F:phosphatase activity"/>
    <property type="evidence" value="ECO:0007669"/>
    <property type="project" value="TreeGrafter"/>
</dbReference>
<keyword evidence="2" id="KW-1185">Reference proteome</keyword>
<dbReference type="InterPro" id="IPR023214">
    <property type="entry name" value="HAD_sf"/>
</dbReference>
<dbReference type="PANTHER" id="PTHR10000">
    <property type="entry name" value="PHOSPHOSERINE PHOSPHATASE"/>
    <property type="match status" value="1"/>
</dbReference>
<protein>
    <submittedName>
        <fullName evidence="1">HAD superfamily hydrolase</fullName>
    </submittedName>
</protein>
<dbReference type="PROSITE" id="PS01229">
    <property type="entry name" value="COF_2"/>
    <property type="match status" value="1"/>
</dbReference>
<accession>A0A0R1ULF8</accession>
<dbReference type="SUPFAM" id="SSF56784">
    <property type="entry name" value="HAD-like"/>
    <property type="match status" value="1"/>
</dbReference>
<dbReference type="Gene3D" id="3.40.50.1000">
    <property type="entry name" value="HAD superfamily/HAD-like"/>
    <property type="match status" value="1"/>
</dbReference>
<dbReference type="InterPro" id="IPR036412">
    <property type="entry name" value="HAD-like_sf"/>
</dbReference>
<keyword evidence="1" id="KW-0378">Hydrolase</keyword>
<dbReference type="PATRIC" id="fig|1423763.3.peg.224"/>
<gene>
    <name evidence="1" type="ORF">FC46_GL000219</name>
</gene>
<dbReference type="NCBIfam" id="TIGR00099">
    <property type="entry name" value="Cof-subfamily"/>
    <property type="match status" value="1"/>
</dbReference>
<dbReference type="InterPro" id="IPR006379">
    <property type="entry name" value="HAD-SF_hydro_IIB"/>
</dbReference>
<dbReference type="CDD" id="cd07516">
    <property type="entry name" value="HAD_Pase"/>
    <property type="match status" value="1"/>
</dbReference>
<dbReference type="Pfam" id="PF08282">
    <property type="entry name" value="Hydrolase_3"/>
    <property type="match status" value="1"/>
</dbReference>
<dbReference type="STRING" id="1423763.FC46_GL000219"/>
<dbReference type="Gene3D" id="3.30.1240.10">
    <property type="match status" value="1"/>
</dbReference>
<evidence type="ECO:0000313" key="2">
    <source>
        <dbReference type="Proteomes" id="UP000051036"/>
    </source>
</evidence>
<reference evidence="1 2" key="1">
    <citation type="journal article" date="2015" name="Genome Announc.">
        <title>Expanding the biotechnology potential of lactobacilli through comparative genomics of 213 strains and associated genera.</title>
        <authorList>
            <person name="Sun Z."/>
            <person name="Harris H.M."/>
            <person name="McCann A."/>
            <person name="Guo C."/>
            <person name="Argimon S."/>
            <person name="Zhang W."/>
            <person name="Yang X."/>
            <person name="Jeffery I.B."/>
            <person name="Cooney J.C."/>
            <person name="Kagawa T.F."/>
            <person name="Liu W."/>
            <person name="Song Y."/>
            <person name="Salvetti E."/>
            <person name="Wrobel A."/>
            <person name="Rasinkangas P."/>
            <person name="Parkhill J."/>
            <person name="Rea M.C."/>
            <person name="O'Sullivan O."/>
            <person name="Ritari J."/>
            <person name="Douillard F.P."/>
            <person name="Paul Ross R."/>
            <person name="Yang R."/>
            <person name="Briner A.E."/>
            <person name="Felis G.E."/>
            <person name="de Vos W.M."/>
            <person name="Barrangou R."/>
            <person name="Klaenhammer T.R."/>
            <person name="Caufield P.W."/>
            <person name="Cui Y."/>
            <person name="Zhang H."/>
            <person name="O'Toole P.W."/>
        </authorList>
    </citation>
    <scope>NUCLEOTIDE SEQUENCE [LARGE SCALE GENOMIC DNA]</scope>
    <source>
        <strain evidence="1 2">DSM 16043</strain>
    </source>
</reference>
<dbReference type="AlphaFoldDB" id="A0A0R1ULF8"/>
<dbReference type="Proteomes" id="UP000051036">
    <property type="component" value="Unassembled WGS sequence"/>
</dbReference>
<dbReference type="EMBL" id="AZFM01000011">
    <property type="protein sequence ID" value="KRL90315.1"/>
    <property type="molecule type" value="Genomic_DNA"/>
</dbReference>
<dbReference type="InterPro" id="IPR000150">
    <property type="entry name" value="Cof"/>
</dbReference>
<comment type="caution">
    <text evidence="1">The sequence shown here is derived from an EMBL/GenBank/DDBJ whole genome shotgun (WGS) entry which is preliminary data.</text>
</comment>
<dbReference type="PANTHER" id="PTHR10000:SF55">
    <property type="entry name" value="5-AMINO-6-(5-PHOSPHO-D-RIBITYLAMINO)URACIL PHOSPHATASE YCSE"/>
    <property type="match status" value="1"/>
</dbReference>
<dbReference type="SFLD" id="SFLDG01140">
    <property type="entry name" value="C2.B:_Phosphomannomutase_and_P"/>
    <property type="match status" value="1"/>
</dbReference>
<organism evidence="1 2">
    <name type="scientific">Lactobacillus kalixensis DSM 16043</name>
    <dbReference type="NCBI Taxonomy" id="1423763"/>
    <lineage>
        <taxon>Bacteria</taxon>
        <taxon>Bacillati</taxon>
        <taxon>Bacillota</taxon>
        <taxon>Bacilli</taxon>
        <taxon>Lactobacillales</taxon>
        <taxon>Lactobacillaceae</taxon>
        <taxon>Lactobacillus</taxon>
    </lineage>
</organism>
<dbReference type="GO" id="GO:0005829">
    <property type="term" value="C:cytosol"/>
    <property type="evidence" value="ECO:0007669"/>
    <property type="project" value="TreeGrafter"/>
</dbReference>